<dbReference type="Proteomes" id="UP000515512">
    <property type="component" value="Chromosome"/>
</dbReference>
<evidence type="ECO:0000313" key="2">
    <source>
        <dbReference type="EMBL" id="QLY29160.1"/>
    </source>
</evidence>
<feature type="region of interest" description="Disordered" evidence="1">
    <location>
        <begin position="319"/>
        <end position="448"/>
    </location>
</feature>
<name>A0A7D6ZG84_9NOCA</name>
<keyword evidence="3" id="KW-1185">Reference proteome</keyword>
<feature type="compositionally biased region" description="Pro residues" evidence="1">
    <location>
        <begin position="432"/>
        <end position="445"/>
    </location>
</feature>
<gene>
    <name evidence="2" type="ORF">H0264_28250</name>
</gene>
<organism evidence="2 3">
    <name type="scientific">Nocardia huaxiensis</name>
    <dbReference type="NCBI Taxonomy" id="2755382"/>
    <lineage>
        <taxon>Bacteria</taxon>
        <taxon>Bacillati</taxon>
        <taxon>Actinomycetota</taxon>
        <taxon>Actinomycetes</taxon>
        <taxon>Mycobacteriales</taxon>
        <taxon>Nocardiaceae</taxon>
        <taxon>Nocardia</taxon>
    </lineage>
</organism>
<proteinExistence type="predicted"/>
<dbReference type="EMBL" id="CP059399">
    <property type="protein sequence ID" value="QLY29160.1"/>
    <property type="molecule type" value="Genomic_DNA"/>
</dbReference>
<reference evidence="2 3" key="1">
    <citation type="submission" date="2020-07" db="EMBL/GenBank/DDBJ databases">
        <authorList>
            <person name="Zhuang K."/>
            <person name="Ran Y."/>
        </authorList>
    </citation>
    <scope>NUCLEOTIDE SEQUENCE [LARGE SCALE GENOMIC DNA]</scope>
    <source>
        <strain evidence="2 3">WCH-YHL-001</strain>
    </source>
</reference>
<accession>A0A7D6ZG84</accession>
<dbReference type="RefSeq" id="WP_181580365.1">
    <property type="nucleotide sequence ID" value="NZ_CP059399.1"/>
</dbReference>
<evidence type="ECO:0000256" key="1">
    <source>
        <dbReference type="SAM" id="MobiDB-lite"/>
    </source>
</evidence>
<protein>
    <submittedName>
        <fullName evidence="2">Uncharacterized protein</fullName>
    </submittedName>
</protein>
<feature type="compositionally biased region" description="Basic and acidic residues" evidence="1">
    <location>
        <begin position="395"/>
        <end position="409"/>
    </location>
</feature>
<dbReference type="AlphaFoldDB" id="A0A7D6ZG84"/>
<evidence type="ECO:0000313" key="3">
    <source>
        <dbReference type="Proteomes" id="UP000515512"/>
    </source>
</evidence>
<sequence>MRQVRTIELIPGRLSARVFAGQAPGGKDVWCYASAGLERVGQREIVLQIARHRGDTEDASNTPDFPFWVMRQAHREAEAGKPLDAGARLAVPGSEAGHGITGFLLEEHPDAAPLYPDSATPILAVPLVGDEYQVADVYGHARLLALLGAQERLFPYPAYFTRRRKSVVDYETLRAATVLARMAMTHTPWIEVAGSGTELRVTVLPERAGWFAWLLREHGPRGITVLTAATHSTAAHRYIWTRDGAPSAIGVNGIPIAGNSLVAGNFLVLVVTDGQSSTNRMEDGFGLVLSPADRDQISAALESGREYRHRTGPADLVIGTGSIGHDSPFGAYAAPDTFRRHEPPTAAAAPAHAGPPPEPSSSHPDSAPAKRRGFWSRSDRAAGPQPSLPPPPPLHHPDAPARFTAHPDSRPYWQGPQPPAHTSGPELGALPPWLPPAPAPAPQPDPAQRYAPRAVELKQIVLVSEEAAFAAEMPMDRMAAFCDEITRIVDEGVAAATGHDLEELVVGVEFAPERPLQVSLATKGSFPKPSAQALVNRLDGLNPPPVRERVLAFEVWFRARG</sequence>
<dbReference type="KEGG" id="nhu:H0264_28250"/>